<keyword evidence="3" id="KW-1185">Reference proteome</keyword>
<evidence type="ECO:0000313" key="3">
    <source>
        <dbReference type="Proteomes" id="UP000251993"/>
    </source>
</evidence>
<dbReference type="KEGG" id="run:DR864_21635"/>
<name>A0A344TNE6_9BACT</name>
<dbReference type="EMBL" id="CP030850">
    <property type="protein sequence ID" value="AXE20167.1"/>
    <property type="molecule type" value="Genomic_DNA"/>
</dbReference>
<dbReference type="RefSeq" id="WP_114068933.1">
    <property type="nucleotide sequence ID" value="NZ_CP030850.1"/>
</dbReference>
<feature type="signal peptide" evidence="1">
    <location>
        <begin position="1"/>
        <end position="22"/>
    </location>
</feature>
<gene>
    <name evidence="2" type="ORF">DR864_21635</name>
</gene>
<evidence type="ECO:0000313" key="2">
    <source>
        <dbReference type="EMBL" id="AXE20167.1"/>
    </source>
</evidence>
<reference evidence="2 3" key="1">
    <citation type="submission" date="2018-07" db="EMBL/GenBank/DDBJ databases">
        <title>Genome sequencing of Runella.</title>
        <authorList>
            <person name="Baek M.-G."/>
            <person name="Yi H."/>
        </authorList>
    </citation>
    <scope>NUCLEOTIDE SEQUENCE [LARGE SCALE GENOMIC DNA]</scope>
    <source>
        <strain evidence="2 3">HYN0085</strain>
    </source>
</reference>
<accession>A0A344TNE6</accession>
<dbReference type="OrthoDB" id="821652at2"/>
<keyword evidence="1" id="KW-0732">Signal</keyword>
<organism evidence="2 3">
    <name type="scientific">Runella rosea</name>
    <dbReference type="NCBI Taxonomy" id="2259595"/>
    <lineage>
        <taxon>Bacteria</taxon>
        <taxon>Pseudomonadati</taxon>
        <taxon>Bacteroidota</taxon>
        <taxon>Cytophagia</taxon>
        <taxon>Cytophagales</taxon>
        <taxon>Spirosomataceae</taxon>
        <taxon>Runella</taxon>
    </lineage>
</organism>
<proteinExistence type="predicted"/>
<evidence type="ECO:0000256" key="1">
    <source>
        <dbReference type="SAM" id="SignalP"/>
    </source>
</evidence>
<sequence length="237" mass="26848">MQKTTYLLTLAGCLLLTCTAFSQDFIPAYDRFSGKETSYITLENGTKLEGTLEDLDRRKGLIEEVVIKDATGKKITLKPDQIKSMYLMPSGLSKLSTNMDVGTKVKKWDAQYIDSEIIKKGYAYFEKAKVVLKKDQEMLLMQLLNPGFNSKIKVFHDPFAAETMRVGFGGMTMAGGDDKSYYVQAGDLPAKKLKKKEYEDEIKVMYASCPALVKKIGEKLRWSEFAKHVYEFSFECP</sequence>
<protein>
    <submittedName>
        <fullName evidence="2">Uncharacterized protein</fullName>
    </submittedName>
</protein>
<dbReference type="Proteomes" id="UP000251993">
    <property type="component" value="Chromosome"/>
</dbReference>
<dbReference type="AlphaFoldDB" id="A0A344TNE6"/>
<feature type="chain" id="PRO_5016616438" evidence="1">
    <location>
        <begin position="23"/>
        <end position="237"/>
    </location>
</feature>